<evidence type="ECO:0000259" key="3">
    <source>
        <dbReference type="Pfam" id="PF01298"/>
    </source>
</evidence>
<proteinExistence type="predicted"/>
<gene>
    <name evidence="4" type="ORF">NCTC13294_02373</name>
</gene>
<reference evidence="4 5" key="1">
    <citation type="submission" date="2018-06" db="EMBL/GenBank/DDBJ databases">
        <authorList>
            <consortium name="Pathogen Informatics"/>
            <person name="Doyle S."/>
        </authorList>
    </citation>
    <scope>NUCLEOTIDE SEQUENCE [LARGE SCALE GENOMIC DNA]</scope>
    <source>
        <strain evidence="4 5">NCTC13294</strain>
    </source>
</reference>
<dbReference type="AlphaFoldDB" id="A0A381EEF6"/>
<feature type="domain" description="Transferrin-binding protein B C-lobe/N-lobe beta-barrel" evidence="3">
    <location>
        <begin position="566"/>
        <end position="722"/>
    </location>
</feature>
<feature type="signal peptide" evidence="2">
    <location>
        <begin position="1"/>
        <end position="18"/>
    </location>
</feature>
<feature type="compositionally biased region" description="Polar residues" evidence="1">
    <location>
        <begin position="138"/>
        <end position="152"/>
    </location>
</feature>
<evidence type="ECO:0000256" key="1">
    <source>
        <dbReference type="SAM" id="MobiDB-lite"/>
    </source>
</evidence>
<feature type="chain" id="PRO_5016846322" description="Transferrin-binding protein B C-lobe/N-lobe beta-barrel domain-containing protein" evidence="2">
    <location>
        <begin position="19"/>
        <end position="739"/>
    </location>
</feature>
<feature type="region of interest" description="Disordered" evidence="1">
    <location>
        <begin position="134"/>
        <end position="154"/>
    </location>
</feature>
<feature type="compositionally biased region" description="Polar residues" evidence="1">
    <location>
        <begin position="49"/>
        <end position="64"/>
    </location>
</feature>
<keyword evidence="2" id="KW-0732">Signal</keyword>
<dbReference type="InterPro" id="IPR001677">
    <property type="entry name" value="TbpB_B_D"/>
</dbReference>
<dbReference type="SUPFAM" id="SSF56925">
    <property type="entry name" value="OMPA-like"/>
    <property type="match status" value="1"/>
</dbReference>
<dbReference type="Pfam" id="PF01298">
    <property type="entry name" value="TbpB_B_D"/>
    <property type="match status" value="1"/>
</dbReference>
<evidence type="ECO:0000256" key="2">
    <source>
        <dbReference type="SAM" id="SignalP"/>
    </source>
</evidence>
<protein>
    <recommendedName>
        <fullName evidence="3">Transferrin-binding protein B C-lobe/N-lobe beta-barrel domain-containing protein</fullName>
    </recommendedName>
</protein>
<dbReference type="InterPro" id="IPR011250">
    <property type="entry name" value="OMP/PagP_B-barrel"/>
</dbReference>
<name>A0A381EEF6_9GAMM</name>
<evidence type="ECO:0000313" key="4">
    <source>
        <dbReference type="EMBL" id="SUX25342.1"/>
    </source>
</evidence>
<dbReference type="PROSITE" id="PS51257">
    <property type="entry name" value="PROKAR_LIPOPROTEIN"/>
    <property type="match status" value="1"/>
</dbReference>
<dbReference type="EMBL" id="UFUW01000001">
    <property type="protein sequence ID" value="SUX25342.1"/>
    <property type="molecule type" value="Genomic_DNA"/>
</dbReference>
<keyword evidence="5" id="KW-1185">Reference proteome</keyword>
<feature type="compositionally biased region" description="Low complexity" evidence="1">
    <location>
        <begin position="38"/>
        <end position="48"/>
    </location>
</feature>
<dbReference type="Gene3D" id="2.40.160.90">
    <property type="match status" value="1"/>
</dbReference>
<sequence length="739" mass="79722">MKLTNLSLAILVAVGVAACGGSDDNNSNRPMDPKAPSNPRNNNNNKNNQADSKQTVDPTGTNVVDNKDLTKVSTVGTLQYVRREGSQYDRANNPSKAASASPLLGVTLNNQNPSLTNIVLARQELTRADGQPVKAQFAGSSNPNPLKSNGEFQQGDLGSVSLQEENFKNVDVLAGMYQARDGVTAVGSPDEGKAGKQVTNNVDANGAINTRPLTDGKKVFNAVVTTTGSPAGDNYPRKFSDLTSPIKPDDISNIAAGDKDKAYNMSPREWSTLNSPLDKYKGPGVYSTDGKEGYTAIIDPATWKKAIAEKTLESGVNTKDGKGQDIYYYRGITQAANKDGNKLEPIRKTVTAKFAHTHQNGSRYGKGLVWWSTPETAFENEFTRRGTDRIATNDLDDANKLLGKDNAGITELKGDSRAATNGLVRIGGGLSTLGEETKFNSATGKWEDHHNTTTRIFGRYHLAYSKDNTTKQVSLNSYSGARTFVAEYDAKNENRATQYSLGAKPMTLTRVQYGRVSNNLDLDAGQTGYRDNFMRSDFVRKNNDGGVDNYFYRGVDATSIEQMAALPSNQSAVYHGHALMYGIDNSFHGSTGNKGRDLPNAFAPAGSTAKGIGLGNFVEARVNFGTKRVTGEVYNTWLLDPTKNVTTKDKLVQFQGKITGNTVVGSADRAYLAGDDNATFKASFFGDKAQEMGGSFNSVKDTDRYSDAYGTNDWGGVFGATRGETNTFQGDDGKNVYTD</sequence>
<organism evidence="4 5">
    <name type="scientific">Cardiobacterium valvarum</name>
    <dbReference type="NCBI Taxonomy" id="194702"/>
    <lineage>
        <taxon>Bacteria</taxon>
        <taxon>Pseudomonadati</taxon>
        <taxon>Pseudomonadota</taxon>
        <taxon>Gammaproteobacteria</taxon>
        <taxon>Cardiobacteriales</taxon>
        <taxon>Cardiobacteriaceae</taxon>
        <taxon>Cardiobacterium</taxon>
    </lineage>
</organism>
<evidence type="ECO:0000313" key="5">
    <source>
        <dbReference type="Proteomes" id="UP000254572"/>
    </source>
</evidence>
<accession>A0A381EEF6</accession>
<feature type="region of interest" description="Disordered" evidence="1">
    <location>
        <begin position="21"/>
        <end position="65"/>
    </location>
</feature>
<dbReference type="Proteomes" id="UP000254572">
    <property type="component" value="Unassembled WGS sequence"/>
</dbReference>